<evidence type="ECO:0000259" key="2">
    <source>
        <dbReference type="Pfam" id="PF02318"/>
    </source>
</evidence>
<dbReference type="PANTHER" id="PTHR14555">
    <property type="entry name" value="MYELIN-ASSOCIATED OLIGODENDROCYTIC BASIC PROTEIN MOBP -RELATED"/>
    <property type="match status" value="1"/>
</dbReference>
<dbReference type="GO" id="GO:0003779">
    <property type="term" value="F:actin binding"/>
    <property type="evidence" value="ECO:0007669"/>
    <property type="project" value="TreeGrafter"/>
</dbReference>
<dbReference type="InterPro" id="IPR051745">
    <property type="entry name" value="Intracell_Transport_Effector"/>
</dbReference>
<dbReference type="GO" id="GO:0017022">
    <property type="term" value="F:myosin binding"/>
    <property type="evidence" value="ECO:0007669"/>
    <property type="project" value="TreeGrafter"/>
</dbReference>
<dbReference type="SUPFAM" id="SSF57903">
    <property type="entry name" value="FYVE/PHD zinc finger"/>
    <property type="match status" value="1"/>
</dbReference>
<dbReference type="EMBL" id="BMAT01006367">
    <property type="protein sequence ID" value="GFS11200.1"/>
    <property type="molecule type" value="Genomic_DNA"/>
</dbReference>
<keyword evidence="4" id="KW-1185">Reference proteome</keyword>
<reference evidence="3 4" key="1">
    <citation type="journal article" date="2021" name="Elife">
        <title>Chloroplast acquisition without the gene transfer in kleptoplastic sea slugs, Plakobranchus ocellatus.</title>
        <authorList>
            <person name="Maeda T."/>
            <person name="Takahashi S."/>
            <person name="Yoshida T."/>
            <person name="Shimamura S."/>
            <person name="Takaki Y."/>
            <person name="Nagai Y."/>
            <person name="Toyoda A."/>
            <person name="Suzuki Y."/>
            <person name="Arimoto A."/>
            <person name="Ishii H."/>
            <person name="Satoh N."/>
            <person name="Nishiyama T."/>
            <person name="Hasebe M."/>
            <person name="Maruyama T."/>
            <person name="Minagawa J."/>
            <person name="Obokata J."/>
            <person name="Shigenobu S."/>
        </authorList>
    </citation>
    <scope>NUCLEOTIDE SEQUENCE [LARGE SCALE GENOMIC DNA]</scope>
</reference>
<dbReference type="Gene3D" id="3.30.40.10">
    <property type="entry name" value="Zinc/RING finger domain, C3HC4 (zinc finger)"/>
    <property type="match status" value="1"/>
</dbReference>
<dbReference type="GO" id="GO:0030864">
    <property type="term" value="C:cortical actin cytoskeleton"/>
    <property type="evidence" value="ECO:0007669"/>
    <property type="project" value="TreeGrafter"/>
</dbReference>
<dbReference type="PANTHER" id="PTHR14555:SF3">
    <property type="entry name" value="RABBD DOMAIN-CONTAINING PROTEIN"/>
    <property type="match status" value="1"/>
</dbReference>
<evidence type="ECO:0000313" key="4">
    <source>
        <dbReference type="Proteomes" id="UP000762676"/>
    </source>
</evidence>
<comment type="caution">
    <text evidence="3">The sequence shown here is derived from an EMBL/GenBank/DDBJ whole genome shotgun (WGS) entry which is preliminary data.</text>
</comment>
<dbReference type="InterPro" id="IPR013083">
    <property type="entry name" value="Znf_RING/FYVE/PHD"/>
</dbReference>
<protein>
    <submittedName>
        <fullName evidence="3">Rab effector MyRIP</fullName>
    </submittedName>
</protein>
<dbReference type="InterPro" id="IPR011011">
    <property type="entry name" value="Znf_FYVE_PHD"/>
</dbReference>
<dbReference type="Proteomes" id="UP000762676">
    <property type="component" value="Unassembled WGS sequence"/>
</dbReference>
<feature type="region of interest" description="Disordered" evidence="1">
    <location>
        <begin position="102"/>
        <end position="126"/>
    </location>
</feature>
<gene>
    <name evidence="3" type="ORF">ElyMa_003079800</name>
</gene>
<evidence type="ECO:0000256" key="1">
    <source>
        <dbReference type="SAM" id="MobiDB-lite"/>
    </source>
</evidence>
<evidence type="ECO:0000313" key="3">
    <source>
        <dbReference type="EMBL" id="GFS11200.1"/>
    </source>
</evidence>
<dbReference type="InterPro" id="IPR041282">
    <property type="entry name" value="FYVE_2"/>
</dbReference>
<proteinExistence type="predicted"/>
<dbReference type="Pfam" id="PF02318">
    <property type="entry name" value="FYVE_2"/>
    <property type="match status" value="1"/>
</dbReference>
<accession>A0AAV4IMN0</accession>
<organism evidence="3 4">
    <name type="scientific">Elysia marginata</name>
    <dbReference type="NCBI Taxonomy" id="1093978"/>
    <lineage>
        <taxon>Eukaryota</taxon>
        <taxon>Metazoa</taxon>
        <taxon>Spiralia</taxon>
        <taxon>Lophotrochozoa</taxon>
        <taxon>Mollusca</taxon>
        <taxon>Gastropoda</taxon>
        <taxon>Heterobranchia</taxon>
        <taxon>Euthyneura</taxon>
        <taxon>Panpulmonata</taxon>
        <taxon>Sacoglossa</taxon>
        <taxon>Placobranchoidea</taxon>
        <taxon>Plakobranchidae</taxon>
        <taxon>Elysia</taxon>
    </lineage>
</organism>
<dbReference type="AlphaFoldDB" id="A0AAV4IMN0"/>
<feature type="domain" description="FYVE-type zinc finger" evidence="2">
    <location>
        <begin position="2"/>
        <end position="78"/>
    </location>
</feature>
<sequence>MRISLLQQKKNFNLSNCIVCLERFGFFTYRKRVCDKCNLNACQYCCSPKPGKKGAFLCAVCSKEKAYQMLSNEWFRKNFHLEEKHHGSSKIVRSLYKRNTSSSDTEVDSGYHNSAPGSAHWPRRGRPRLDNVFDIDLPMTSTPKEATSTGKEEILTCKNRRHYKRSSLLFF</sequence>
<name>A0AAV4IMN0_9GAST</name>